<keyword evidence="5" id="KW-1185">Reference proteome</keyword>
<evidence type="ECO:0000256" key="2">
    <source>
        <dbReference type="SAM" id="Phobius"/>
    </source>
</evidence>
<feature type="chain" id="PRO_5001643100" description="Phytocyanin domain-containing protein" evidence="3">
    <location>
        <begin position="20"/>
        <end position="425"/>
    </location>
</feature>
<dbReference type="PANTHER" id="PTHR34883">
    <property type="entry name" value="SERINE-RICH PROTEIN, PUTATIVE-RELATED-RELATED"/>
    <property type="match status" value="1"/>
</dbReference>
<dbReference type="PANTHER" id="PTHR34883:SF8">
    <property type="entry name" value="EXTRACELLULAR SERINE-RICH PROTEIN (AFU_ORTHOLOGUE AFUA_6G00670)"/>
    <property type="match status" value="1"/>
</dbReference>
<dbReference type="AlphaFoldDB" id="A0A067PF66"/>
<dbReference type="InterPro" id="IPR008972">
    <property type="entry name" value="Cupredoxin"/>
</dbReference>
<accession>A0A067PF66</accession>
<evidence type="ECO:0008006" key="6">
    <source>
        <dbReference type="Google" id="ProtNLM"/>
    </source>
</evidence>
<feature type="region of interest" description="Disordered" evidence="1">
    <location>
        <begin position="274"/>
        <end position="300"/>
    </location>
</feature>
<feature type="compositionally biased region" description="Polar residues" evidence="1">
    <location>
        <begin position="278"/>
        <end position="292"/>
    </location>
</feature>
<dbReference type="OrthoDB" id="1921208at2759"/>
<dbReference type="Gene3D" id="2.60.40.420">
    <property type="entry name" value="Cupredoxins - blue copper proteins"/>
    <property type="match status" value="1"/>
</dbReference>
<proteinExistence type="predicted"/>
<feature type="signal peptide" evidence="3">
    <location>
        <begin position="1"/>
        <end position="19"/>
    </location>
</feature>
<keyword evidence="2" id="KW-0812">Transmembrane</keyword>
<keyword evidence="2" id="KW-0472">Membrane</keyword>
<dbReference type="Proteomes" id="UP000027265">
    <property type="component" value="Unassembled WGS sequence"/>
</dbReference>
<dbReference type="SUPFAM" id="SSF49503">
    <property type="entry name" value="Cupredoxins"/>
    <property type="match status" value="1"/>
</dbReference>
<feature type="transmembrane region" description="Helical" evidence="2">
    <location>
        <begin position="218"/>
        <end position="240"/>
    </location>
</feature>
<keyword evidence="3" id="KW-0732">Signal</keyword>
<gene>
    <name evidence="4" type="ORF">JAAARDRAFT_81129</name>
</gene>
<sequence>MPRLLRLSLLSAQVLIVLGQTTHTVMVGTSLHFYDPPTLSAQTNDTITFIIGAGLHGVTQTTFETPCYAMPGGFNSGLVGPGTNLSAPAMKWDLVLTNGSTPIWYFCQGTRPESHCAVGMVGVINPPSNDMWSTYIAAAKSISGTPAPNTSPTLQGSGAYAIQTPTPVVITASPTSDATAISALSSFFIPPTSSATHSPSPSPSPSQSSSKKVATGPIVGGVIGGVVVLAIIGTLAYFLWRASRQSNPSSATNQVPVDPRQIEENKSYVGSEAVLIPNRNNSTNSGQASPRSATHDGESVYSAGHSSLHYTPSLSHMSGPPSPQWVPVQNPQSFVPRPMAYGQPGPAMGVAYPNVREIATEILQMLRQEGVVPGPPVNPVGGGAPQHTNPAAARGGNPGAGGSTSGHANLGVGSSGNIGGLGASG</sequence>
<dbReference type="CDD" id="cd00920">
    <property type="entry name" value="Cupredoxin"/>
    <property type="match status" value="1"/>
</dbReference>
<reference evidence="5" key="1">
    <citation type="journal article" date="2014" name="Proc. Natl. Acad. Sci. U.S.A.">
        <title>Extensive sampling of basidiomycete genomes demonstrates inadequacy of the white-rot/brown-rot paradigm for wood decay fungi.</title>
        <authorList>
            <person name="Riley R."/>
            <person name="Salamov A.A."/>
            <person name="Brown D.W."/>
            <person name="Nagy L.G."/>
            <person name="Floudas D."/>
            <person name="Held B.W."/>
            <person name="Levasseur A."/>
            <person name="Lombard V."/>
            <person name="Morin E."/>
            <person name="Otillar R."/>
            <person name="Lindquist E.A."/>
            <person name="Sun H."/>
            <person name="LaButti K.M."/>
            <person name="Schmutz J."/>
            <person name="Jabbour D."/>
            <person name="Luo H."/>
            <person name="Baker S.E."/>
            <person name="Pisabarro A.G."/>
            <person name="Walton J.D."/>
            <person name="Blanchette R.A."/>
            <person name="Henrissat B."/>
            <person name="Martin F."/>
            <person name="Cullen D."/>
            <person name="Hibbett D.S."/>
            <person name="Grigoriev I.V."/>
        </authorList>
    </citation>
    <scope>NUCLEOTIDE SEQUENCE [LARGE SCALE GENOMIC DNA]</scope>
    <source>
        <strain evidence="5">MUCL 33604</strain>
    </source>
</reference>
<evidence type="ECO:0000256" key="1">
    <source>
        <dbReference type="SAM" id="MobiDB-lite"/>
    </source>
</evidence>
<evidence type="ECO:0000313" key="4">
    <source>
        <dbReference type="EMBL" id="KDQ52455.1"/>
    </source>
</evidence>
<evidence type="ECO:0000313" key="5">
    <source>
        <dbReference type="Proteomes" id="UP000027265"/>
    </source>
</evidence>
<dbReference type="InterPro" id="IPR052953">
    <property type="entry name" value="Ser-rich/MCO-related"/>
</dbReference>
<keyword evidence="2" id="KW-1133">Transmembrane helix</keyword>
<feature type="compositionally biased region" description="Gly residues" evidence="1">
    <location>
        <begin position="413"/>
        <end position="425"/>
    </location>
</feature>
<dbReference type="EMBL" id="KL197740">
    <property type="protein sequence ID" value="KDQ52455.1"/>
    <property type="molecule type" value="Genomic_DNA"/>
</dbReference>
<feature type="region of interest" description="Disordered" evidence="1">
    <location>
        <begin position="374"/>
        <end position="425"/>
    </location>
</feature>
<protein>
    <recommendedName>
        <fullName evidence="6">Phytocyanin domain-containing protein</fullName>
    </recommendedName>
</protein>
<name>A0A067PF66_9AGAM</name>
<feature type="region of interest" description="Disordered" evidence="1">
    <location>
        <begin position="192"/>
        <end position="213"/>
    </location>
</feature>
<dbReference type="InParanoid" id="A0A067PF66"/>
<organism evidence="4 5">
    <name type="scientific">Jaapia argillacea MUCL 33604</name>
    <dbReference type="NCBI Taxonomy" id="933084"/>
    <lineage>
        <taxon>Eukaryota</taxon>
        <taxon>Fungi</taxon>
        <taxon>Dikarya</taxon>
        <taxon>Basidiomycota</taxon>
        <taxon>Agaricomycotina</taxon>
        <taxon>Agaricomycetes</taxon>
        <taxon>Agaricomycetidae</taxon>
        <taxon>Jaapiales</taxon>
        <taxon>Jaapiaceae</taxon>
        <taxon>Jaapia</taxon>
    </lineage>
</organism>
<dbReference type="HOGENOM" id="CLU_578779_0_0_1"/>
<evidence type="ECO:0000256" key="3">
    <source>
        <dbReference type="SAM" id="SignalP"/>
    </source>
</evidence>